<dbReference type="EMBL" id="OX465085">
    <property type="protein sequence ID" value="CAI9303858.1"/>
    <property type="molecule type" value="Genomic_DNA"/>
</dbReference>
<organism evidence="1 2">
    <name type="scientific">Lactuca saligna</name>
    <name type="common">Willowleaf lettuce</name>
    <dbReference type="NCBI Taxonomy" id="75948"/>
    <lineage>
        <taxon>Eukaryota</taxon>
        <taxon>Viridiplantae</taxon>
        <taxon>Streptophyta</taxon>
        <taxon>Embryophyta</taxon>
        <taxon>Tracheophyta</taxon>
        <taxon>Spermatophyta</taxon>
        <taxon>Magnoliopsida</taxon>
        <taxon>eudicotyledons</taxon>
        <taxon>Gunneridae</taxon>
        <taxon>Pentapetalae</taxon>
        <taxon>asterids</taxon>
        <taxon>campanulids</taxon>
        <taxon>Asterales</taxon>
        <taxon>Asteraceae</taxon>
        <taxon>Cichorioideae</taxon>
        <taxon>Cichorieae</taxon>
        <taxon>Lactucinae</taxon>
        <taxon>Lactuca</taxon>
    </lineage>
</organism>
<proteinExistence type="predicted"/>
<evidence type="ECO:0000313" key="1">
    <source>
        <dbReference type="EMBL" id="CAI9303858.1"/>
    </source>
</evidence>
<evidence type="ECO:0000313" key="2">
    <source>
        <dbReference type="Proteomes" id="UP001177003"/>
    </source>
</evidence>
<accession>A0AA36A4J0</accession>
<name>A0AA36A4J0_LACSI</name>
<keyword evidence="2" id="KW-1185">Reference proteome</keyword>
<dbReference type="AlphaFoldDB" id="A0AA36A4J0"/>
<reference evidence="1" key="1">
    <citation type="submission" date="2023-04" db="EMBL/GenBank/DDBJ databases">
        <authorList>
            <person name="Vijverberg K."/>
            <person name="Xiong W."/>
            <person name="Schranz E."/>
        </authorList>
    </citation>
    <scope>NUCLEOTIDE SEQUENCE</scope>
</reference>
<sequence>MVSSSVLFVYFVEMASRARRQQPRSRLDFMWYSFPRNVGPEIYARWNAKLDWMKQRKVHVLAVVDWHWMGQTGLTEGIEPYVEKAFNTFHGKFVCMEWRQLFEI</sequence>
<dbReference type="Proteomes" id="UP001177003">
    <property type="component" value="Chromosome 9"/>
</dbReference>
<gene>
    <name evidence="1" type="ORF">LSALG_LOCUS42271</name>
</gene>
<protein>
    <submittedName>
        <fullName evidence="1">Uncharacterized protein</fullName>
    </submittedName>
</protein>